<feature type="compositionally biased region" description="Polar residues" evidence="2">
    <location>
        <begin position="1"/>
        <end position="10"/>
    </location>
</feature>
<name>A0A2A9NDW5_9AGAR</name>
<dbReference type="EMBL" id="KZ302267">
    <property type="protein sequence ID" value="PFH45912.1"/>
    <property type="molecule type" value="Genomic_DNA"/>
</dbReference>
<dbReference type="OrthoDB" id="2505754at2759"/>
<evidence type="ECO:0000256" key="1">
    <source>
        <dbReference type="SAM" id="Coils"/>
    </source>
</evidence>
<reference evidence="3 4" key="1">
    <citation type="submission" date="2014-02" db="EMBL/GenBank/DDBJ databases">
        <title>Transposable element dynamics among asymbiotic and ectomycorrhizal Amanita fungi.</title>
        <authorList>
            <consortium name="DOE Joint Genome Institute"/>
            <person name="Hess J."/>
            <person name="Skrede I."/>
            <person name="Wolfe B."/>
            <person name="LaButti K."/>
            <person name="Ohm R.A."/>
            <person name="Grigoriev I.V."/>
            <person name="Pringle A."/>
        </authorList>
    </citation>
    <scope>NUCLEOTIDE SEQUENCE [LARGE SCALE GENOMIC DNA]</scope>
    <source>
        <strain evidence="3 4">SKay4041</strain>
    </source>
</reference>
<sequence>MSANTDLSHLATHDNQFKPSHPFEPQQSPTNLQRTSERFSIDLSLELEHQLEHMESSLSNSAIHSSESSEPKHESLDPHILAHIIMQLRQSIAEITKERDELTRTLSSALSKEAELSDVLQLMTDKATELEEELLAARRKMKEDEEAIALLRSKVEESRRGLMRLQTESRRQSSTIDLSRGQLPVHFGLSPSASKRASFTPLTGSLHAGRPNGHRRISSVSDANLAITPVPPDFTSTIEDTAVPENSFASRHVSGIFGRQSPPHTFSQEISQKSESQHAVELELLKKELQSVKDALEITNHELSESNEAREASETCVKALREFIADNTIGVWQAGESAAIKLPPPPTMTTGEEIAAKKGTGTTPYGGWGLGKLWRADSPVKTPMSTSALGAMSPVVTPVSETPRSTSTASPLTRKFGGFFNSRSSVSSSTNSVTSRGGTSLQSNAATSACLHRESVCNFSDASSITEPASPQGEAVNGDTEIPGIVIREQPVLPSLDPECVNITSSTGCKNE</sequence>
<dbReference type="Proteomes" id="UP000242287">
    <property type="component" value="Unassembled WGS sequence"/>
</dbReference>
<dbReference type="STRING" id="703135.A0A2A9NDW5"/>
<keyword evidence="4" id="KW-1185">Reference proteome</keyword>
<organism evidence="3 4">
    <name type="scientific">Amanita thiersii Skay4041</name>
    <dbReference type="NCBI Taxonomy" id="703135"/>
    <lineage>
        <taxon>Eukaryota</taxon>
        <taxon>Fungi</taxon>
        <taxon>Dikarya</taxon>
        <taxon>Basidiomycota</taxon>
        <taxon>Agaricomycotina</taxon>
        <taxon>Agaricomycetes</taxon>
        <taxon>Agaricomycetidae</taxon>
        <taxon>Agaricales</taxon>
        <taxon>Pluteineae</taxon>
        <taxon>Amanitaceae</taxon>
        <taxon>Amanita</taxon>
    </lineage>
</organism>
<feature type="coiled-coil region" evidence="1">
    <location>
        <begin position="279"/>
        <end position="306"/>
    </location>
</feature>
<accession>A0A2A9NDW5</accession>
<feature type="region of interest" description="Disordered" evidence="2">
    <location>
        <begin position="1"/>
        <end position="37"/>
    </location>
</feature>
<feature type="region of interest" description="Disordered" evidence="2">
    <location>
        <begin position="53"/>
        <end position="75"/>
    </location>
</feature>
<evidence type="ECO:0000313" key="3">
    <source>
        <dbReference type="EMBL" id="PFH45912.1"/>
    </source>
</evidence>
<evidence type="ECO:0000256" key="2">
    <source>
        <dbReference type="SAM" id="MobiDB-lite"/>
    </source>
</evidence>
<gene>
    <name evidence="3" type="ORF">AMATHDRAFT_200154</name>
</gene>
<feature type="compositionally biased region" description="Polar residues" evidence="2">
    <location>
        <begin position="25"/>
        <end position="34"/>
    </location>
</feature>
<dbReference type="AlphaFoldDB" id="A0A2A9NDW5"/>
<keyword evidence="1" id="KW-0175">Coiled coil</keyword>
<proteinExistence type="predicted"/>
<feature type="compositionally biased region" description="Low complexity" evidence="2">
    <location>
        <begin position="56"/>
        <end position="66"/>
    </location>
</feature>
<evidence type="ECO:0000313" key="4">
    <source>
        <dbReference type="Proteomes" id="UP000242287"/>
    </source>
</evidence>
<feature type="coiled-coil region" evidence="1">
    <location>
        <begin position="85"/>
        <end position="154"/>
    </location>
</feature>
<protein>
    <submittedName>
        <fullName evidence="3">Uncharacterized protein</fullName>
    </submittedName>
</protein>